<evidence type="ECO:0000313" key="2">
    <source>
        <dbReference type="Proteomes" id="UP000076761"/>
    </source>
</evidence>
<accession>A0A165R9K7</accession>
<feature type="non-terminal residue" evidence="1">
    <location>
        <position position="1"/>
    </location>
</feature>
<reference evidence="1 2" key="1">
    <citation type="journal article" date="2016" name="Mol. Biol. Evol.">
        <title>Comparative Genomics of Early-Diverging Mushroom-Forming Fungi Provides Insights into the Origins of Lignocellulose Decay Capabilities.</title>
        <authorList>
            <person name="Nagy L.G."/>
            <person name="Riley R."/>
            <person name="Tritt A."/>
            <person name="Adam C."/>
            <person name="Daum C."/>
            <person name="Floudas D."/>
            <person name="Sun H."/>
            <person name="Yadav J.S."/>
            <person name="Pangilinan J."/>
            <person name="Larsson K.H."/>
            <person name="Matsuura K."/>
            <person name="Barry K."/>
            <person name="Labutti K."/>
            <person name="Kuo R."/>
            <person name="Ohm R.A."/>
            <person name="Bhattacharya S.S."/>
            <person name="Shirouzu T."/>
            <person name="Yoshinaga Y."/>
            <person name="Martin F.M."/>
            <person name="Grigoriev I.V."/>
            <person name="Hibbett D.S."/>
        </authorList>
    </citation>
    <scope>NUCLEOTIDE SEQUENCE [LARGE SCALE GENOMIC DNA]</scope>
    <source>
        <strain evidence="1 2">HHB14362 ss-1</strain>
    </source>
</reference>
<dbReference type="InParanoid" id="A0A165R9K7"/>
<keyword evidence="2" id="KW-1185">Reference proteome</keyword>
<evidence type="ECO:0000313" key="1">
    <source>
        <dbReference type="EMBL" id="KZT23492.1"/>
    </source>
</evidence>
<protein>
    <submittedName>
        <fullName evidence="1">Uncharacterized protein</fullName>
    </submittedName>
</protein>
<sequence length="63" mass="6726">NGNIGCLTKSRHVTQAKKCPNLLNPSVFHSSLNSLQNRTVRCHGGVLKVRTSGLVNSAVAVEI</sequence>
<dbReference type="EMBL" id="KV425584">
    <property type="protein sequence ID" value="KZT23492.1"/>
    <property type="molecule type" value="Genomic_DNA"/>
</dbReference>
<organism evidence="1 2">
    <name type="scientific">Neolentinus lepideus HHB14362 ss-1</name>
    <dbReference type="NCBI Taxonomy" id="1314782"/>
    <lineage>
        <taxon>Eukaryota</taxon>
        <taxon>Fungi</taxon>
        <taxon>Dikarya</taxon>
        <taxon>Basidiomycota</taxon>
        <taxon>Agaricomycotina</taxon>
        <taxon>Agaricomycetes</taxon>
        <taxon>Gloeophyllales</taxon>
        <taxon>Gloeophyllaceae</taxon>
        <taxon>Neolentinus</taxon>
    </lineage>
</organism>
<dbReference type="Proteomes" id="UP000076761">
    <property type="component" value="Unassembled WGS sequence"/>
</dbReference>
<dbReference type="AlphaFoldDB" id="A0A165R9K7"/>
<proteinExistence type="predicted"/>
<name>A0A165R9K7_9AGAM</name>
<gene>
    <name evidence="1" type="ORF">NEOLEDRAFT_1136239</name>
</gene>